<dbReference type="InterPro" id="IPR050393">
    <property type="entry name" value="MFP_Efflux_Pump"/>
</dbReference>
<gene>
    <name evidence="3" type="ORF">ND2E_1325</name>
</gene>
<dbReference type="PANTHER" id="PTHR30367:SF12">
    <property type="entry name" value="P-HYDROXYBENZOIC ACID EFFLUX PUMP SUBUNIT AAEA"/>
    <property type="match status" value="1"/>
</dbReference>
<dbReference type="PANTHER" id="PTHR30367">
    <property type="entry name" value="P-HYDROXYBENZOIC ACID EFFLUX PUMP SUBUNIT AAEA-RELATED"/>
    <property type="match status" value="1"/>
</dbReference>
<dbReference type="PATRIC" id="fig|28229.4.peg.318"/>
<dbReference type="Gene3D" id="1.10.287.470">
    <property type="entry name" value="Helix hairpin bin"/>
    <property type="match status" value="1"/>
</dbReference>
<sequence length="413" mass="45297">MLEVILCSLITILPDYLFRKYRQGKTWGKEITFFTMWYELRWGISACAILSISLVTLIFYYHPSTTNASPMFRTVSIMPEKSGRVQHVFVENHQKVRAGTAIFSMYDESQLAAIEQAEANIKQVEAEFSTAYAQLAIAISNVEKANSTYMRSKNEYDRKKQLSLKGNNIISESEVQKMADTLAMNKASLSVSLANQASAQGVIENILPAKKSSAIEVLESAIVDEGKRTVYAHIDGELQQFALQPGDFVNPMIRSAGMIVPSAGEASGKEAVQAGFNQLAANVIKVGTFAEITCLSKPFTIIPMKVDSVQSVIATGQVRTNETLLDVQERARPGTLTVRLVPLYEGGLEGIIPGTKCVANAYSYHHELIASGKLSTSKTIYLHMVDAVGVVHAIILRMQALLLPVKVLVFSGH</sequence>
<keyword evidence="2" id="KW-1133">Transmembrane helix</keyword>
<dbReference type="Proteomes" id="UP000029843">
    <property type="component" value="Unassembled WGS sequence"/>
</dbReference>
<dbReference type="RefSeq" id="WP_033092088.1">
    <property type="nucleotide sequence ID" value="NZ_JQED01000003.1"/>
</dbReference>
<evidence type="ECO:0000313" key="3">
    <source>
        <dbReference type="EMBL" id="KGJ95543.1"/>
    </source>
</evidence>
<dbReference type="AlphaFoldDB" id="A0A099L0Y9"/>
<dbReference type="SUPFAM" id="SSF111369">
    <property type="entry name" value="HlyD-like secretion proteins"/>
    <property type="match status" value="1"/>
</dbReference>
<evidence type="ECO:0000313" key="4">
    <source>
        <dbReference type="Proteomes" id="UP000029843"/>
    </source>
</evidence>
<comment type="caution">
    <text evidence="3">The sequence shown here is derived from an EMBL/GenBank/DDBJ whole genome shotgun (WGS) entry which is preliminary data.</text>
</comment>
<evidence type="ECO:0000256" key="1">
    <source>
        <dbReference type="SAM" id="Coils"/>
    </source>
</evidence>
<proteinExistence type="predicted"/>
<reference evidence="3 4" key="1">
    <citation type="submission" date="2014-08" db="EMBL/GenBank/DDBJ databases">
        <title>Genomic and Phenotypic Diversity of Colwellia psychrerythraea strains from Disparate Marine Basins.</title>
        <authorList>
            <person name="Techtmann S.M."/>
            <person name="Stelling S.C."/>
            <person name="Utturkar S.M."/>
            <person name="Alshibli N."/>
            <person name="Harris A."/>
            <person name="Brown S.D."/>
            <person name="Hazen T.C."/>
        </authorList>
    </citation>
    <scope>NUCLEOTIDE SEQUENCE [LARGE SCALE GENOMIC DNA]</scope>
    <source>
        <strain evidence="3 4">ND2E</strain>
    </source>
</reference>
<evidence type="ECO:0000256" key="2">
    <source>
        <dbReference type="SAM" id="Phobius"/>
    </source>
</evidence>
<feature type="transmembrane region" description="Helical" evidence="2">
    <location>
        <begin position="42"/>
        <end position="61"/>
    </location>
</feature>
<keyword evidence="2" id="KW-0812">Transmembrane</keyword>
<accession>A0A099L0Y9</accession>
<keyword evidence="2" id="KW-0472">Membrane</keyword>
<dbReference type="OrthoDB" id="286173at2"/>
<dbReference type="Gene3D" id="2.40.50.100">
    <property type="match status" value="1"/>
</dbReference>
<feature type="coiled-coil region" evidence="1">
    <location>
        <begin position="107"/>
        <end position="134"/>
    </location>
</feature>
<dbReference type="EMBL" id="JQED01000003">
    <property type="protein sequence ID" value="KGJ95543.1"/>
    <property type="molecule type" value="Genomic_DNA"/>
</dbReference>
<keyword evidence="1" id="KW-0175">Coiled coil</keyword>
<name>A0A099L0Y9_COLPS</name>
<organism evidence="3 4">
    <name type="scientific">Colwellia psychrerythraea</name>
    <name type="common">Vibrio psychroerythus</name>
    <dbReference type="NCBI Taxonomy" id="28229"/>
    <lineage>
        <taxon>Bacteria</taxon>
        <taxon>Pseudomonadati</taxon>
        <taxon>Pseudomonadota</taxon>
        <taxon>Gammaproteobacteria</taxon>
        <taxon>Alteromonadales</taxon>
        <taxon>Colwelliaceae</taxon>
        <taxon>Colwellia</taxon>
    </lineage>
</organism>
<protein>
    <submittedName>
        <fullName evidence="3">Uncharacterized protein</fullName>
    </submittedName>
</protein>